<dbReference type="Proteomes" id="UP000590811">
    <property type="component" value="Unassembled WGS sequence"/>
</dbReference>
<feature type="compositionally biased region" description="Low complexity" evidence="1">
    <location>
        <begin position="22"/>
        <end position="33"/>
    </location>
</feature>
<protein>
    <submittedName>
        <fullName evidence="4">Uncharacterized protein</fullName>
    </submittedName>
</protein>
<feature type="transmembrane region" description="Helical" evidence="2">
    <location>
        <begin position="88"/>
        <end position="112"/>
    </location>
</feature>
<feature type="transmembrane region" description="Helical" evidence="2">
    <location>
        <begin position="124"/>
        <end position="144"/>
    </location>
</feature>
<feature type="region of interest" description="Disordered" evidence="1">
    <location>
        <begin position="1"/>
        <end position="40"/>
    </location>
</feature>
<dbReference type="RefSeq" id="WP_121034582.1">
    <property type="nucleotide sequence ID" value="NZ_JACHVT010000005.1"/>
</dbReference>
<dbReference type="AlphaFoldDB" id="A0A495Y4R0"/>
<evidence type="ECO:0000256" key="2">
    <source>
        <dbReference type="SAM" id="Phobius"/>
    </source>
</evidence>
<comment type="caution">
    <text evidence="4">The sequence shown here is derived from an EMBL/GenBank/DDBJ whole genome shotgun (WGS) entry which is preliminary data.</text>
</comment>
<name>A0A495Y4R0_9MICO</name>
<organism evidence="4 5">
    <name type="scientific">Terracoccus luteus</name>
    <dbReference type="NCBI Taxonomy" id="53356"/>
    <lineage>
        <taxon>Bacteria</taxon>
        <taxon>Bacillati</taxon>
        <taxon>Actinomycetota</taxon>
        <taxon>Actinomycetes</taxon>
        <taxon>Micrococcales</taxon>
        <taxon>Intrasporangiaceae</taxon>
        <taxon>Terracoccus</taxon>
    </lineage>
</organism>
<dbReference type="EMBL" id="RBXT01000001">
    <property type="protein sequence ID" value="RKT79738.1"/>
    <property type="molecule type" value="Genomic_DNA"/>
</dbReference>
<reference evidence="3 6" key="2">
    <citation type="submission" date="2020-08" db="EMBL/GenBank/DDBJ databases">
        <title>Genomic Encyclopedia of Type Strains, Phase IV (KMG-V): Genome sequencing to study the core and pangenomes of soil and plant-associated prokaryotes.</title>
        <authorList>
            <person name="Whitman W."/>
        </authorList>
    </citation>
    <scope>NUCLEOTIDE SEQUENCE [LARGE SCALE GENOMIC DNA]</scope>
    <source>
        <strain evidence="3 6">B3ACCR2</strain>
    </source>
</reference>
<feature type="transmembrane region" description="Helical" evidence="2">
    <location>
        <begin position="156"/>
        <end position="174"/>
    </location>
</feature>
<reference evidence="4 5" key="1">
    <citation type="submission" date="2018-10" db="EMBL/GenBank/DDBJ databases">
        <title>Sequencing the genomes of 1000 actinobacteria strains.</title>
        <authorList>
            <person name="Klenk H.-P."/>
        </authorList>
    </citation>
    <scope>NUCLEOTIDE SEQUENCE [LARGE SCALE GENOMIC DNA]</scope>
    <source>
        <strain evidence="4 5">DSM 44267</strain>
    </source>
</reference>
<dbReference type="EMBL" id="JACHVT010000005">
    <property type="protein sequence ID" value="MBB2987337.1"/>
    <property type="molecule type" value="Genomic_DNA"/>
</dbReference>
<keyword evidence="2" id="KW-1133">Transmembrane helix</keyword>
<proteinExistence type="predicted"/>
<keyword evidence="5" id="KW-1185">Reference proteome</keyword>
<evidence type="ECO:0000313" key="4">
    <source>
        <dbReference type="EMBL" id="RKT79738.1"/>
    </source>
</evidence>
<accession>A0A495Y4R0</accession>
<evidence type="ECO:0000313" key="6">
    <source>
        <dbReference type="Proteomes" id="UP000590811"/>
    </source>
</evidence>
<evidence type="ECO:0000313" key="3">
    <source>
        <dbReference type="EMBL" id="MBB2987337.1"/>
    </source>
</evidence>
<evidence type="ECO:0000313" key="5">
    <source>
        <dbReference type="Proteomes" id="UP000278440"/>
    </source>
</evidence>
<evidence type="ECO:0000256" key="1">
    <source>
        <dbReference type="SAM" id="MobiDB-lite"/>
    </source>
</evidence>
<sequence length="176" mass="17908">MTNQPGPAPGDDLRFTVPVPPVSGSQSVSGSGSNRPAAQADPTQVIPLVEHTTPLPAVTASPMWGQAPAAGPAQGLGAAPGLGAVGRALLWITVGWWLFFVIRLTSLLAGGGSGSTAAYRTVEMYPAETVVVGVVAVVGAVLLWLARPVAPVAQRVFALALSVVTVVVVVWRFAPV</sequence>
<keyword evidence="2" id="KW-0812">Transmembrane</keyword>
<dbReference type="Proteomes" id="UP000278440">
    <property type="component" value="Unassembled WGS sequence"/>
</dbReference>
<keyword evidence="2" id="KW-0472">Membrane</keyword>
<gene>
    <name evidence="4" type="ORF">DFJ68_3216</name>
    <name evidence="3" type="ORF">FHW14_002520</name>
</gene>